<protein>
    <submittedName>
        <fullName evidence="5">Transcriptional activator protein LasR</fullName>
    </submittedName>
</protein>
<evidence type="ECO:0000313" key="5">
    <source>
        <dbReference type="EMBL" id="SIO95962.1"/>
    </source>
</evidence>
<dbReference type="Gene3D" id="1.10.10.10">
    <property type="entry name" value="Winged helix-like DNA-binding domain superfamily/Winged helix DNA-binding domain"/>
    <property type="match status" value="1"/>
</dbReference>
<dbReference type="InterPro" id="IPR036388">
    <property type="entry name" value="WH-like_DNA-bd_sf"/>
</dbReference>
<dbReference type="RefSeq" id="WP_074374438.1">
    <property type="nucleotide sequence ID" value="NZ_AP024908.1"/>
</dbReference>
<dbReference type="Proteomes" id="UP000184774">
    <property type="component" value="Unassembled WGS sequence"/>
</dbReference>
<dbReference type="InterPro" id="IPR000792">
    <property type="entry name" value="Tscrpt_reg_LuxR_C"/>
</dbReference>
<evidence type="ECO:0000313" key="6">
    <source>
        <dbReference type="Proteomes" id="UP000184774"/>
    </source>
</evidence>
<proteinExistence type="predicted"/>
<dbReference type="Pfam" id="PF00196">
    <property type="entry name" value="GerE"/>
    <property type="match status" value="1"/>
</dbReference>
<dbReference type="SMART" id="SM00421">
    <property type="entry name" value="HTH_LUXR"/>
    <property type="match status" value="1"/>
</dbReference>
<dbReference type="GO" id="GO:0006355">
    <property type="term" value="P:regulation of DNA-templated transcription"/>
    <property type="evidence" value="ECO:0007669"/>
    <property type="project" value="InterPro"/>
</dbReference>
<dbReference type="InterPro" id="IPR016032">
    <property type="entry name" value="Sig_transdc_resp-reg_C-effctor"/>
</dbReference>
<evidence type="ECO:0000256" key="2">
    <source>
        <dbReference type="ARBA" id="ARBA00023125"/>
    </source>
</evidence>
<evidence type="ECO:0000259" key="4">
    <source>
        <dbReference type="PROSITE" id="PS50043"/>
    </source>
</evidence>
<dbReference type="PANTHER" id="PTHR44688">
    <property type="entry name" value="DNA-BINDING TRANSCRIPTIONAL ACTIVATOR DEVR_DOSR"/>
    <property type="match status" value="1"/>
</dbReference>
<evidence type="ECO:0000256" key="1">
    <source>
        <dbReference type="ARBA" id="ARBA00023015"/>
    </source>
</evidence>
<keyword evidence="2" id="KW-0238">DNA-binding</keyword>
<dbReference type="SUPFAM" id="SSF46894">
    <property type="entry name" value="C-terminal effector domain of the bipartite response regulators"/>
    <property type="match status" value="1"/>
</dbReference>
<reference evidence="5 6" key="1">
    <citation type="submission" date="2016-12" db="EMBL/GenBank/DDBJ databases">
        <authorList>
            <person name="Song W.-J."/>
            <person name="Kurnit D.M."/>
        </authorList>
    </citation>
    <scope>NUCLEOTIDE SEQUENCE [LARGE SCALE GENOMIC DNA]</scope>
    <source>
        <strain evidence="5 6">CECT 9026</strain>
    </source>
</reference>
<dbReference type="PANTHER" id="PTHR44688:SF16">
    <property type="entry name" value="DNA-BINDING TRANSCRIPTIONAL ACTIVATOR DEVR_DOSR"/>
    <property type="match status" value="1"/>
</dbReference>
<dbReference type="EMBL" id="FSSB01000022">
    <property type="protein sequence ID" value="SIO95962.1"/>
    <property type="molecule type" value="Genomic_DNA"/>
</dbReference>
<evidence type="ECO:0000256" key="3">
    <source>
        <dbReference type="ARBA" id="ARBA00023163"/>
    </source>
</evidence>
<dbReference type="PROSITE" id="PS00622">
    <property type="entry name" value="HTH_LUXR_1"/>
    <property type="match status" value="1"/>
</dbReference>
<keyword evidence="1" id="KW-0805">Transcription regulation</keyword>
<keyword evidence="3" id="KW-0804">Transcription</keyword>
<dbReference type="GO" id="GO:0003677">
    <property type="term" value="F:DNA binding"/>
    <property type="evidence" value="ECO:0007669"/>
    <property type="project" value="UniProtKB-KW"/>
</dbReference>
<organism evidence="5 6">
    <name type="scientific">Vibrio spartinae</name>
    <dbReference type="NCBI Taxonomy" id="1918945"/>
    <lineage>
        <taxon>Bacteria</taxon>
        <taxon>Pseudomonadati</taxon>
        <taxon>Pseudomonadota</taxon>
        <taxon>Gammaproteobacteria</taxon>
        <taxon>Vibrionales</taxon>
        <taxon>Vibrionaceae</taxon>
        <taxon>Vibrio</taxon>
    </lineage>
</organism>
<dbReference type="AlphaFoldDB" id="A0A1N6M935"/>
<gene>
    <name evidence="5" type="primary">lasR</name>
    <name evidence="5" type="ORF">VSP9026_03715</name>
</gene>
<dbReference type="OrthoDB" id="9774661at2"/>
<sequence length="223" mass="25660">MDKLKLFELSNQLRCVESSDSIHVWFSELQNEISFEFSILTLFDNDDTPEPICYGFSSAQFTNCFSKNTTKNDPLTAVLQHSNSGIITLMDSHTHPDYGRRLLLASYYGNKKSIYLTSFGDRQPSCEEINVLYLLTPHLNMVLNKVSDHKTHLATYFPPENQLTSRENELLSWLKIGKSNWEIGRLLNINECTVKYHLQNIYRKLGVHNRTHAVSRATELGLN</sequence>
<accession>A0A1N6M935</accession>
<feature type="domain" description="HTH luxR-type" evidence="4">
    <location>
        <begin position="156"/>
        <end position="221"/>
    </location>
</feature>
<dbReference type="CDD" id="cd06170">
    <property type="entry name" value="LuxR_C_like"/>
    <property type="match status" value="1"/>
</dbReference>
<dbReference type="PRINTS" id="PR00038">
    <property type="entry name" value="HTHLUXR"/>
</dbReference>
<dbReference type="PROSITE" id="PS50043">
    <property type="entry name" value="HTH_LUXR_2"/>
    <property type="match status" value="1"/>
</dbReference>
<name>A0A1N6M935_9VIBR</name>